<dbReference type="Proteomes" id="UP000623250">
    <property type="component" value="Unassembled WGS sequence"/>
</dbReference>
<evidence type="ECO:0000313" key="2">
    <source>
        <dbReference type="Proteomes" id="UP000623250"/>
    </source>
</evidence>
<protein>
    <submittedName>
        <fullName evidence="1">Uncharacterized protein</fullName>
    </submittedName>
</protein>
<reference evidence="1 2" key="1">
    <citation type="submission" date="2020-12" db="EMBL/GenBank/DDBJ databases">
        <title>Revised draft genomes of Rhodomicrobium vannielii ATCC 17100 and Rhodomicrobium udaipurense JA643.</title>
        <authorList>
            <person name="Conners E.M."/>
            <person name="Davenport E.J."/>
            <person name="Bose A."/>
        </authorList>
    </citation>
    <scope>NUCLEOTIDE SEQUENCE [LARGE SCALE GENOMIC DNA]</scope>
    <source>
        <strain evidence="1 2">JA643</strain>
    </source>
</reference>
<dbReference type="EMBL" id="JAEMUK010000011">
    <property type="protein sequence ID" value="MBJ7543126.1"/>
    <property type="molecule type" value="Genomic_DNA"/>
</dbReference>
<dbReference type="RefSeq" id="WP_199502330.1">
    <property type="nucleotide sequence ID" value="NZ_JAEMUK010000011.1"/>
</dbReference>
<name>A0A8I1GG02_9HYPH</name>
<dbReference type="AlphaFoldDB" id="A0A8I1GG02"/>
<proteinExistence type="predicted"/>
<comment type="caution">
    <text evidence="1">The sequence shown here is derived from an EMBL/GenBank/DDBJ whole genome shotgun (WGS) entry which is preliminary data.</text>
</comment>
<gene>
    <name evidence="1" type="ORF">JDN41_06090</name>
</gene>
<keyword evidence="2" id="KW-1185">Reference proteome</keyword>
<organism evidence="1 2">
    <name type="scientific">Rhodomicrobium udaipurense</name>
    <dbReference type="NCBI Taxonomy" id="1202716"/>
    <lineage>
        <taxon>Bacteria</taxon>
        <taxon>Pseudomonadati</taxon>
        <taxon>Pseudomonadota</taxon>
        <taxon>Alphaproteobacteria</taxon>
        <taxon>Hyphomicrobiales</taxon>
        <taxon>Hyphomicrobiaceae</taxon>
        <taxon>Rhodomicrobium</taxon>
    </lineage>
</organism>
<sequence>MHRHAKSASITGHSLKQVASILVKYQARTRELNVVATKKMEETWIAKLAMG</sequence>
<accession>A0A8I1GG02</accession>
<evidence type="ECO:0000313" key="1">
    <source>
        <dbReference type="EMBL" id="MBJ7543126.1"/>
    </source>
</evidence>